<dbReference type="AlphaFoldDB" id="A0A517N3W7"/>
<dbReference type="KEGG" id="rlc:K227x_02020"/>
<sequence>MSLLNHAGVHNKIIATCARTPLCWLQFCPCMTVTKIWHLVSAALLPNAPSERSFGWESLVRPDPAKARSATPHSRSALDKIMLTTFDDAYRFVLDQKICTVFGSKNSPHPSLWDNTDLSEQKPKAGGWSPKVMAVWDWKTRIPQTYPEAIFYGKVPGGDAVLMEMQHFRSVHYPCTFQPVIQLDSLAQDVYQAIRLEPAYTGPLRKRVIQRTACTKSQFDTALKKLQVSLNIVRSNDPKLKNDFWLPMREVHLDLVQLHE</sequence>
<dbReference type="EMBL" id="CP036525">
    <property type="protein sequence ID" value="QDT01833.1"/>
    <property type="molecule type" value="Genomic_DNA"/>
</dbReference>
<protein>
    <submittedName>
        <fullName evidence="1">Uncharacterized protein</fullName>
    </submittedName>
</protein>
<name>A0A517N3W7_9BACT</name>
<evidence type="ECO:0000313" key="2">
    <source>
        <dbReference type="Proteomes" id="UP000318538"/>
    </source>
</evidence>
<dbReference type="Proteomes" id="UP000318538">
    <property type="component" value="Chromosome"/>
</dbReference>
<keyword evidence="2" id="KW-1185">Reference proteome</keyword>
<accession>A0A517N3W7</accession>
<proteinExistence type="predicted"/>
<dbReference type="InterPro" id="IPR056298">
    <property type="entry name" value="AlkZ-rel"/>
</dbReference>
<gene>
    <name evidence="1" type="ORF">K227x_02020</name>
</gene>
<evidence type="ECO:0000313" key="1">
    <source>
        <dbReference type="EMBL" id="QDT01833.1"/>
    </source>
</evidence>
<dbReference type="Pfam" id="PF24741">
    <property type="entry name" value="AlkZ-rel"/>
    <property type="match status" value="1"/>
</dbReference>
<reference evidence="1 2" key="1">
    <citation type="submission" date="2019-02" db="EMBL/GenBank/DDBJ databases">
        <title>Deep-cultivation of Planctomycetes and their phenomic and genomic characterization uncovers novel biology.</title>
        <authorList>
            <person name="Wiegand S."/>
            <person name="Jogler M."/>
            <person name="Boedeker C."/>
            <person name="Pinto D."/>
            <person name="Vollmers J."/>
            <person name="Rivas-Marin E."/>
            <person name="Kohn T."/>
            <person name="Peeters S.H."/>
            <person name="Heuer A."/>
            <person name="Rast P."/>
            <person name="Oberbeckmann S."/>
            <person name="Bunk B."/>
            <person name="Jeske O."/>
            <person name="Meyerdierks A."/>
            <person name="Storesund J.E."/>
            <person name="Kallscheuer N."/>
            <person name="Luecker S."/>
            <person name="Lage O.M."/>
            <person name="Pohl T."/>
            <person name="Merkel B.J."/>
            <person name="Hornburger P."/>
            <person name="Mueller R.-W."/>
            <person name="Bruemmer F."/>
            <person name="Labrenz M."/>
            <person name="Spormann A.M."/>
            <person name="Op den Camp H."/>
            <person name="Overmann J."/>
            <person name="Amann R."/>
            <person name="Jetten M.S.M."/>
            <person name="Mascher T."/>
            <person name="Medema M.H."/>
            <person name="Devos D.P."/>
            <person name="Kaster A.-K."/>
            <person name="Ovreas L."/>
            <person name="Rohde M."/>
            <person name="Galperin M.Y."/>
            <person name="Jogler C."/>
        </authorList>
    </citation>
    <scope>NUCLEOTIDE SEQUENCE [LARGE SCALE GENOMIC DNA]</scope>
    <source>
        <strain evidence="1 2">K22_7</strain>
    </source>
</reference>
<organism evidence="1 2">
    <name type="scientific">Rubripirellula lacrimiformis</name>
    <dbReference type="NCBI Taxonomy" id="1930273"/>
    <lineage>
        <taxon>Bacteria</taxon>
        <taxon>Pseudomonadati</taxon>
        <taxon>Planctomycetota</taxon>
        <taxon>Planctomycetia</taxon>
        <taxon>Pirellulales</taxon>
        <taxon>Pirellulaceae</taxon>
        <taxon>Rubripirellula</taxon>
    </lineage>
</organism>